<dbReference type="Proteomes" id="UP000814140">
    <property type="component" value="Unassembled WGS sequence"/>
</dbReference>
<gene>
    <name evidence="1" type="ORF">BV25DRAFT_1221464</name>
</gene>
<accession>A0ACB8SQ02</accession>
<reference evidence="1" key="2">
    <citation type="journal article" date="2022" name="New Phytol.">
        <title>Evolutionary transition to the ectomycorrhizal habit in the genomes of a hyperdiverse lineage of mushroom-forming fungi.</title>
        <authorList>
            <person name="Looney B."/>
            <person name="Miyauchi S."/>
            <person name="Morin E."/>
            <person name="Drula E."/>
            <person name="Courty P.E."/>
            <person name="Kohler A."/>
            <person name="Kuo A."/>
            <person name="LaButti K."/>
            <person name="Pangilinan J."/>
            <person name="Lipzen A."/>
            <person name="Riley R."/>
            <person name="Andreopoulos W."/>
            <person name="He G."/>
            <person name="Johnson J."/>
            <person name="Nolan M."/>
            <person name="Tritt A."/>
            <person name="Barry K.W."/>
            <person name="Grigoriev I.V."/>
            <person name="Nagy L.G."/>
            <person name="Hibbett D."/>
            <person name="Henrissat B."/>
            <person name="Matheny P.B."/>
            <person name="Labbe J."/>
            <person name="Martin F.M."/>
        </authorList>
    </citation>
    <scope>NUCLEOTIDE SEQUENCE</scope>
    <source>
        <strain evidence="1">HHB10654</strain>
    </source>
</reference>
<sequence>MTVSCLESPHNIHLTISYVLPLPTITDGAKKWQVATLSSNHLSSGSRRRYNVAYGDSYISPPSARGSDAPVPASKILMPSTPRSSGAAQISARSVFRSRRVRKFEIGSRKPEPPLLDCSFCSEFGPTIAAAATASQVTVRLSCEANRRWGRVRRTSQARSLNTRWKPGNRSVVISTYHRKITIPDLDCRRCSRRRAHRSHPNS</sequence>
<reference evidence="1" key="1">
    <citation type="submission" date="2021-03" db="EMBL/GenBank/DDBJ databases">
        <authorList>
            <consortium name="DOE Joint Genome Institute"/>
            <person name="Ahrendt S."/>
            <person name="Looney B.P."/>
            <person name="Miyauchi S."/>
            <person name="Morin E."/>
            <person name="Drula E."/>
            <person name="Courty P.E."/>
            <person name="Chicoki N."/>
            <person name="Fauchery L."/>
            <person name="Kohler A."/>
            <person name="Kuo A."/>
            <person name="Labutti K."/>
            <person name="Pangilinan J."/>
            <person name="Lipzen A."/>
            <person name="Riley R."/>
            <person name="Andreopoulos W."/>
            <person name="He G."/>
            <person name="Johnson J."/>
            <person name="Barry K.W."/>
            <person name="Grigoriev I.V."/>
            <person name="Nagy L."/>
            <person name="Hibbett D."/>
            <person name="Henrissat B."/>
            <person name="Matheny P.B."/>
            <person name="Labbe J."/>
            <person name="Martin F."/>
        </authorList>
    </citation>
    <scope>NUCLEOTIDE SEQUENCE</scope>
    <source>
        <strain evidence="1">HHB10654</strain>
    </source>
</reference>
<comment type="caution">
    <text evidence="1">The sequence shown here is derived from an EMBL/GenBank/DDBJ whole genome shotgun (WGS) entry which is preliminary data.</text>
</comment>
<evidence type="ECO:0000313" key="1">
    <source>
        <dbReference type="EMBL" id="KAI0058505.1"/>
    </source>
</evidence>
<dbReference type="EMBL" id="MU277234">
    <property type="protein sequence ID" value="KAI0058505.1"/>
    <property type="molecule type" value="Genomic_DNA"/>
</dbReference>
<proteinExistence type="predicted"/>
<name>A0ACB8SQ02_9AGAM</name>
<keyword evidence="2" id="KW-1185">Reference proteome</keyword>
<organism evidence="1 2">
    <name type="scientific">Artomyces pyxidatus</name>
    <dbReference type="NCBI Taxonomy" id="48021"/>
    <lineage>
        <taxon>Eukaryota</taxon>
        <taxon>Fungi</taxon>
        <taxon>Dikarya</taxon>
        <taxon>Basidiomycota</taxon>
        <taxon>Agaricomycotina</taxon>
        <taxon>Agaricomycetes</taxon>
        <taxon>Russulales</taxon>
        <taxon>Auriscalpiaceae</taxon>
        <taxon>Artomyces</taxon>
    </lineage>
</organism>
<protein>
    <submittedName>
        <fullName evidence="1">Uncharacterized protein</fullName>
    </submittedName>
</protein>
<evidence type="ECO:0000313" key="2">
    <source>
        <dbReference type="Proteomes" id="UP000814140"/>
    </source>
</evidence>